<accession>A0A7R8XDC1</accession>
<dbReference type="Pfam" id="PF13884">
    <property type="entry name" value="Peptidase_S74"/>
    <property type="match status" value="1"/>
</dbReference>
<dbReference type="SUPFAM" id="SSF49417">
    <property type="entry name" value="p53-like transcription factors"/>
    <property type="match status" value="1"/>
</dbReference>
<comment type="subcellular location">
    <subcellularLocation>
        <location evidence="1">Membrane</location>
        <topology evidence="1">Single-pass membrane protein</topology>
    </subcellularLocation>
</comment>
<dbReference type="InterPro" id="IPR008967">
    <property type="entry name" value="p53-like_TF_DNA-bd_sf"/>
</dbReference>
<dbReference type="Pfam" id="PF05224">
    <property type="entry name" value="NDT80_PhoG"/>
    <property type="match status" value="1"/>
</dbReference>
<dbReference type="Proteomes" id="UP000677054">
    <property type="component" value="Unassembled WGS sequence"/>
</dbReference>
<comment type="similarity">
    <text evidence="2">Belongs to the MRF family.</text>
</comment>
<dbReference type="PROSITE" id="PS51688">
    <property type="entry name" value="ICA"/>
    <property type="match status" value="1"/>
</dbReference>
<dbReference type="FunFam" id="2.60.40.1390:FF:000001">
    <property type="entry name" value="Myelin gene regulatory factor"/>
    <property type="match status" value="1"/>
</dbReference>
<evidence type="ECO:0000256" key="6">
    <source>
        <dbReference type="ARBA" id="ARBA00023136"/>
    </source>
</evidence>
<feature type="domain" description="Peptidase S74" evidence="11">
    <location>
        <begin position="346"/>
        <end position="458"/>
    </location>
</feature>
<proteinExistence type="inferred from homology"/>
<dbReference type="GO" id="GO:0045893">
    <property type="term" value="P:positive regulation of DNA-templated transcription"/>
    <property type="evidence" value="ECO:0007669"/>
    <property type="project" value="TreeGrafter"/>
</dbReference>
<dbReference type="GO" id="GO:0006357">
    <property type="term" value="P:regulation of transcription by RNA polymerase II"/>
    <property type="evidence" value="ECO:0007669"/>
    <property type="project" value="UniProtKB-ARBA"/>
</dbReference>
<sequence length="880" mass="97447">MVQYGGYSNTYTNLNISHISEHYGGYGGAGPVHPVEEGGQEGSGIGGSSGRKRPLQDPGTQPLDPKHLKNLVKEEPRLSPHAGILADEEYSFDGLASPGGTNSDGSLQCIRFSPFQQSSWCTLTDINLKELELPMYKVDADKGFNFSNADDAFVCQKKNHFQITCHIQMYGEPAFVQTPNGLQKVDGFSVHFYGVKMESPSQTIRIEQSQSDRTKKPFHPVPVEVSSSMVTKMTVGRLHFSETTSNNMRKKGKPNPDQRYFHLVVALQAQCGDQRFPVVTHASEKIIVRASNPGQFENDMEVCWQKGGLGDTIFHIGQVGVNTDRPDEALVVHGNIKLTGHMIQPSDRRAKSIINELDSRKQLENLSRLRVVEYNYSPEVAEHLGLSRSQVRNTDVGIIAQELQEVLPEAVESAGDVRLSNGHLISNFLLVNKDRLFMENIGAVKELHRVTLGLESRVERLENKHNHKKRYPSASSASSFSSLRSHGGKYHSRERSSSQHSHCRFISTAVILILALCLVAMATVYIIEYRRRESLVDVRSLLALFPVEKGRELGGPSRIIGSSDEISFHLQASMSPSNPWTHRNLVASPSLSTQSASVSFHPYHPRPTPLGRPPPCSISPTASNGILASSPCQVLYVDPTEESEGLLELQNELGAKEGNRAPPLPILQLRDGRHMELFSEMIWERGTNGEPIGTKQNRPRRHTPINESVSPALKEFSEPRVEGIHVYGEDWNATVTGEYCTDGACLKNGIDGLNFTYAIPLSKFMPDEFIHLQFRVEPGAGQLEECMSPVPFLACPWTEDSKRKRKTGSGGNFEVGAMTAGMEGGSRVDFRVYLGSWQVAASRFRLPLLRSFTPNDGGLCEAEAGGFVEYNFLFYRVCDA</sequence>
<dbReference type="Gene3D" id="2.60.40.1390">
    <property type="entry name" value="NDT80 DNA-binding domain"/>
    <property type="match status" value="1"/>
</dbReference>
<keyword evidence="13" id="KW-1185">Reference proteome</keyword>
<evidence type="ECO:0000256" key="3">
    <source>
        <dbReference type="ARBA" id="ARBA00022692"/>
    </source>
</evidence>
<dbReference type="PANTHER" id="PTHR13029">
    <property type="match status" value="1"/>
</dbReference>
<gene>
    <name evidence="12" type="ORF">DSTB1V02_LOCUS7452</name>
</gene>
<evidence type="ECO:0000259" key="10">
    <source>
        <dbReference type="PROSITE" id="PS51517"/>
    </source>
</evidence>
<keyword evidence="6 9" id="KW-0472">Membrane</keyword>
<dbReference type="OrthoDB" id="27041at2759"/>
<dbReference type="InterPro" id="IPR030392">
    <property type="entry name" value="S74_ICA"/>
</dbReference>
<organism evidence="12">
    <name type="scientific">Darwinula stevensoni</name>
    <dbReference type="NCBI Taxonomy" id="69355"/>
    <lineage>
        <taxon>Eukaryota</taxon>
        <taxon>Metazoa</taxon>
        <taxon>Ecdysozoa</taxon>
        <taxon>Arthropoda</taxon>
        <taxon>Crustacea</taxon>
        <taxon>Oligostraca</taxon>
        <taxon>Ostracoda</taxon>
        <taxon>Podocopa</taxon>
        <taxon>Podocopida</taxon>
        <taxon>Darwinulocopina</taxon>
        <taxon>Darwinuloidea</taxon>
        <taxon>Darwinulidae</taxon>
        <taxon>Darwinula</taxon>
    </lineage>
</organism>
<dbReference type="InterPro" id="IPR037141">
    <property type="entry name" value="NDT80_DNA-bd_dom_sf"/>
</dbReference>
<dbReference type="PANTHER" id="PTHR13029:SF18">
    <property type="entry name" value="MYELIN REGULATORY FACTOR HOMOLOG 1"/>
    <property type="match status" value="1"/>
</dbReference>
<keyword evidence="4 9" id="KW-1133">Transmembrane helix</keyword>
<evidence type="ECO:0000313" key="13">
    <source>
        <dbReference type="Proteomes" id="UP000677054"/>
    </source>
</evidence>
<evidence type="ECO:0000256" key="7">
    <source>
        <dbReference type="PROSITE-ProRule" id="PRU00850"/>
    </source>
</evidence>
<dbReference type="GO" id="GO:0043565">
    <property type="term" value="F:sequence-specific DNA binding"/>
    <property type="evidence" value="ECO:0007669"/>
    <property type="project" value="TreeGrafter"/>
</dbReference>
<dbReference type="PROSITE" id="PS51517">
    <property type="entry name" value="NDT80"/>
    <property type="match status" value="1"/>
</dbReference>
<feature type="region of interest" description="Disordered" evidence="8">
    <location>
        <begin position="28"/>
        <end position="66"/>
    </location>
</feature>
<evidence type="ECO:0000256" key="8">
    <source>
        <dbReference type="SAM" id="MobiDB-lite"/>
    </source>
</evidence>
<evidence type="ECO:0000256" key="5">
    <source>
        <dbReference type="ARBA" id="ARBA00023125"/>
    </source>
</evidence>
<protein>
    <recommendedName>
        <fullName evidence="14">Myelin regulatory factor-like protein</fullName>
    </recommendedName>
</protein>
<evidence type="ECO:0000256" key="9">
    <source>
        <dbReference type="SAM" id="Phobius"/>
    </source>
</evidence>
<feature type="compositionally biased region" description="Low complexity" evidence="8">
    <location>
        <begin position="473"/>
        <end position="482"/>
    </location>
</feature>
<name>A0A7R8XDC1_9CRUS</name>
<keyword evidence="3 9" id="KW-0812">Transmembrane</keyword>
<dbReference type="Pfam" id="PF13888">
    <property type="entry name" value="MRF_C2"/>
    <property type="match status" value="1"/>
</dbReference>
<dbReference type="InterPro" id="IPR025719">
    <property type="entry name" value="MYRF_C2"/>
</dbReference>
<dbReference type="GO" id="GO:0003700">
    <property type="term" value="F:DNA-binding transcription factor activity"/>
    <property type="evidence" value="ECO:0007669"/>
    <property type="project" value="UniProtKB-UniRule"/>
</dbReference>
<feature type="region of interest" description="Disordered" evidence="8">
    <location>
        <begin position="463"/>
        <end position="495"/>
    </location>
</feature>
<dbReference type="InterPro" id="IPR026932">
    <property type="entry name" value="MYRF_ICA"/>
</dbReference>
<dbReference type="InterPro" id="IPR024061">
    <property type="entry name" value="NDT80_DNA-bd_dom"/>
</dbReference>
<reference evidence="12" key="1">
    <citation type="submission" date="2020-11" db="EMBL/GenBank/DDBJ databases">
        <authorList>
            <person name="Tran Van P."/>
        </authorList>
    </citation>
    <scope>NUCLEOTIDE SEQUENCE</scope>
</reference>
<feature type="DNA-binding region" description="NDT80" evidence="7">
    <location>
        <begin position="30"/>
        <end position="300"/>
    </location>
</feature>
<dbReference type="GO" id="GO:0005634">
    <property type="term" value="C:nucleus"/>
    <property type="evidence" value="ECO:0007669"/>
    <property type="project" value="TreeGrafter"/>
</dbReference>
<feature type="transmembrane region" description="Helical" evidence="9">
    <location>
        <begin position="505"/>
        <end position="527"/>
    </location>
</feature>
<evidence type="ECO:0000256" key="4">
    <source>
        <dbReference type="ARBA" id="ARBA00022989"/>
    </source>
</evidence>
<evidence type="ECO:0000256" key="2">
    <source>
        <dbReference type="ARBA" id="ARBA00008221"/>
    </source>
</evidence>
<feature type="domain" description="NDT80" evidence="10">
    <location>
        <begin position="30"/>
        <end position="300"/>
    </location>
</feature>
<evidence type="ECO:0008006" key="14">
    <source>
        <dbReference type="Google" id="ProtNLM"/>
    </source>
</evidence>
<dbReference type="Pfam" id="PF13887">
    <property type="entry name" value="MYRF_ICA"/>
    <property type="match status" value="1"/>
</dbReference>
<dbReference type="InterPro" id="IPR051577">
    <property type="entry name" value="MRF-like"/>
</dbReference>
<dbReference type="EMBL" id="LR901033">
    <property type="protein sequence ID" value="CAD7247625.1"/>
    <property type="molecule type" value="Genomic_DNA"/>
</dbReference>
<dbReference type="EMBL" id="CAJPEV010001516">
    <property type="protein sequence ID" value="CAG0893085.1"/>
    <property type="molecule type" value="Genomic_DNA"/>
</dbReference>
<dbReference type="GO" id="GO:0005789">
    <property type="term" value="C:endoplasmic reticulum membrane"/>
    <property type="evidence" value="ECO:0007669"/>
    <property type="project" value="TreeGrafter"/>
</dbReference>
<evidence type="ECO:0000313" key="12">
    <source>
        <dbReference type="EMBL" id="CAD7247625.1"/>
    </source>
</evidence>
<feature type="compositionally biased region" description="Gly residues" evidence="8">
    <location>
        <begin position="40"/>
        <end position="49"/>
    </location>
</feature>
<dbReference type="AlphaFoldDB" id="A0A7R8XDC1"/>
<dbReference type="GO" id="GO:0016540">
    <property type="term" value="P:protein autoprocessing"/>
    <property type="evidence" value="ECO:0007669"/>
    <property type="project" value="InterPro"/>
</dbReference>
<evidence type="ECO:0000256" key="1">
    <source>
        <dbReference type="ARBA" id="ARBA00004167"/>
    </source>
</evidence>
<keyword evidence="5 7" id="KW-0238">DNA-binding</keyword>
<evidence type="ECO:0000259" key="11">
    <source>
        <dbReference type="PROSITE" id="PS51688"/>
    </source>
</evidence>